<keyword evidence="3" id="KW-1185">Reference proteome</keyword>
<dbReference type="InterPro" id="IPR010359">
    <property type="entry name" value="IrrE_HExxH"/>
</dbReference>
<feature type="domain" description="IrrE N-terminal-like" evidence="1">
    <location>
        <begin position="65"/>
        <end position="142"/>
    </location>
</feature>
<dbReference type="Pfam" id="PF06114">
    <property type="entry name" value="Peptidase_M78"/>
    <property type="match status" value="1"/>
</dbReference>
<reference evidence="2 3" key="1">
    <citation type="submission" date="2020-07" db="EMBL/GenBank/DDBJ databases">
        <title>Sequencing the genomes of 1000 actinobacteria strains.</title>
        <authorList>
            <person name="Klenk H.-P."/>
        </authorList>
    </citation>
    <scope>NUCLEOTIDE SEQUENCE [LARGE SCALE GENOMIC DNA]</scope>
    <source>
        <strain evidence="2 3">DSM 24662</strain>
    </source>
</reference>
<dbReference type="Gene3D" id="1.10.10.2910">
    <property type="match status" value="1"/>
</dbReference>
<evidence type="ECO:0000313" key="2">
    <source>
        <dbReference type="EMBL" id="NYE18102.1"/>
    </source>
</evidence>
<gene>
    <name evidence="2" type="ORF">BJ991_000130</name>
</gene>
<proteinExistence type="predicted"/>
<dbReference type="AlphaFoldDB" id="A0A7Y9GKH3"/>
<evidence type="ECO:0000259" key="1">
    <source>
        <dbReference type="Pfam" id="PF06114"/>
    </source>
</evidence>
<dbReference type="EMBL" id="JACCBV010000001">
    <property type="protein sequence ID" value="NYE18102.1"/>
    <property type="molecule type" value="Genomic_DNA"/>
</dbReference>
<dbReference type="Proteomes" id="UP000576969">
    <property type="component" value="Unassembled WGS sequence"/>
</dbReference>
<protein>
    <recommendedName>
        <fullName evidence="1">IrrE N-terminal-like domain-containing protein</fullName>
    </recommendedName>
</protein>
<comment type="caution">
    <text evidence="2">The sequence shown here is derived from an EMBL/GenBank/DDBJ whole genome shotgun (WGS) entry which is preliminary data.</text>
</comment>
<name>A0A7Y9GKH3_9MICO</name>
<sequence>MPQIFDATPAQVDDMIAAWAGRGGAIEDLTLDAFTALQDRDDISVLRVPEFVPHDSDLGCSVTGGYRWDPPTLVVTESMSPRRQQFTVLHELGHHLQKTDIALGTRVVDHRQPELFEDACCDAFAARVLLPDDLVDAHTAARGPTAQGAIDLFDASNASRAAISVRLAGRLQSPGVIAVLDPAGVVTFAAARGGIFPPARGSDQSSNPLVHAALEQTDPTRIITRDDARVWYRTGHSSDQLYGQVGWAGDRLFVVMVEYGASWLSFSPPRDGTAHHTTDRFEECETCARSFIVGWICPRCRQPRCPAGHCGCTATAQITCAVCFLEKHRSQFAPGADTCDDCAG</sequence>
<dbReference type="RefSeq" id="WP_218852830.1">
    <property type="nucleotide sequence ID" value="NZ_JACCBV010000001.1"/>
</dbReference>
<accession>A0A7Y9GKH3</accession>
<evidence type="ECO:0000313" key="3">
    <source>
        <dbReference type="Proteomes" id="UP000576969"/>
    </source>
</evidence>
<organism evidence="2 3">
    <name type="scientific">Microbacterium immunditiarum</name>
    <dbReference type="NCBI Taxonomy" id="337480"/>
    <lineage>
        <taxon>Bacteria</taxon>
        <taxon>Bacillati</taxon>
        <taxon>Actinomycetota</taxon>
        <taxon>Actinomycetes</taxon>
        <taxon>Micrococcales</taxon>
        <taxon>Microbacteriaceae</taxon>
        <taxon>Microbacterium</taxon>
    </lineage>
</organism>